<gene>
    <name evidence="2" type="ORF">METZ01_LOCUS182984</name>
</gene>
<name>A0A382CVE2_9ZZZZ</name>
<evidence type="ECO:0000313" key="2">
    <source>
        <dbReference type="EMBL" id="SVB30130.1"/>
    </source>
</evidence>
<dbReference type="EMBL" id="UINC01036329">
    <property type="protein sequence ID" value="SVB30130.1"/>
    <property type="molecule type" value="Genomic_DNA"/>
</dbReference>
<protein>
    <submittedName>
        <fullName evidence="2">Uncharacterized protein</fullName>
    </submittedName>
</protein>
<evidence type="ECO:0000256" key="1">
    <source>
        <dbReference type="SAM" id="MobiDB-lite"/>
    </source>
</evidence>
<feature type="region of interest" description="Disordered" evidence="1">
    <location>
        <begin position="1"/>
        <end position="43"/>
    </location>
</feature>
<proteinExistence type="predicted"/>
<dbReference type="AlphaFoldDB" id="A0A382CVE2"/>
<organism evidence="2">
    <name type="scientific">marine metagenome</name>
    <dbReference type="NCBI Taxonomy" id="408172"/>
    <lineage>
        <taxon>unclassified sequences</taxon>
        <taxon>metagenomes</taxon>
        <taxon>ecological metagenomes</taxon>
    </lineage>
</organism>
<accession>A0A382CVE2</accession>
<sequence length="43" mass="4432">MGAEEEARSGKTVEEVPAANGTDLASAEHPGYGRGGKAVREVF</sequence>
<reference evidence="2" key="1">
    <citation type="submission" date="2018-05" db="EMBL/GenBank/DDBJ databases">
        <authorList>
            <person name="Lanie J.A."/>
            <person name="Ng W.-L."/>
            <person name="Kazmierczak K.M."/>
            <person name="Andrzejewski T.M."/>
            <person name="Davidsen T.M."/>
            <person name="Wayne K.J."/>
            <person name="Tettelin H."/>
            <person name="Glass J.I."/>
            <person name="Rusch D."/>
            <person name="Podicherti R."/>
            <person name="Tsui H.-C.T."/>
            <person name="Winkler M.E."/>
        </authorList>
    </citation>
    <scope>NUCLEOTIDE SEQUENCE</scope>
</reference>
<feature type="compositionally biased region" description="Basic and acidic residues" evidence="1">
    <location>
        <begin position="1"/>
        <end position="14"/>
    </location>
</feature>
<feature type="non-terminal residue" evidence="2">
    <location>
        <position position="43"/>
    </location>
</feature>